<dbReference type="SUPFAM" id="SSF56399">
    <property type="entry name" value="ADP-ribosylation"/>
    <property type="match status" value="1"/>
</dbReference>
<dbReference type="SUPFAM" id="SSF48452">
    <property type="entry name" value="TPR-like"/>
    <property type="match status" value="1"/>
</dbReference>
<dbReference type="PANTHER" id="PTHR45641">
    <property type="entry name" value="TETRATRICOPEPTIDE REPEAT PROTEIN (AFU_ORTHOLOGUE AFUA_6G03870)"/>
    <property type="match status" value="1"/>
</dbReference>
<dbReference type="InterPro" id="IPR011990">
    <property type="entry name" value="TPR-like_helical_dom_sf"/>
</dbReference>
<keyword evidence="9" id="KW-0521">NADP</keyword>
<keyword evidence="9" id="KW-0520">NAD</keyword>
<evidence type="ECO:0000256" key="6">
    <source>
        <dbReference type="ARBA" id="ARBA00022803"/>
    </source>
</evidence>
<proteinExistence type="inferred from homology"/>
<name>A0A817VWF1_9BILA</name>
<dbReference type="EC" id="2.4.2.31" evidence="9"/>
<evidence type="ECO:0000256" key="9">
    <source>
        <dbReference type="RuleBase" id="RU361228"/>
    </source>
</evidence>
<evidence type="ECO:0000256" key="5">
    <source>
        <dbReference type="ARBA" id="ARBA00022737"/>
    </source>
</evidence>
<dbReference type="Proteomes" id="UP000663872">
    <property type="component" value="Unassembled WGS sequence"/>
</dbReference>
<dbReference type="InterPro" id="IPR000768">
    <property type="entry name" value="ART"/>
</dbReference>
<feature type="repeat" description="TPR" evidence="8">
    <location>
        <begin position="442"/>
        <end position="475"/>
    </location>
</feature>
<keyword evidence="5" id="KW-0677">Repeat</keyword>
<dbReference type="SMART" id="SM00028">
    <property type="entry name" value="TPR"/>
    <property type="match status" value="6"/>
</dbReference>
<dbReference type="PROSITE" id="PS50293">
    <property type="entry name" value="TPR_REGION"/>
    <property type="match status" value="1"/>
</dbReference>
<dbReference type="Pfam" id="PF13181">
    <property type="entry name" value="TPR_8"/>
    <property type="match status" value="1"/>
</dbReference>
<dbReference type="Gene3D" id="1.25.40.10">
    <property type="entry name" value="Tetratricopeptide repeat domain"/>
    <property type="match status" value="2"/>
</dbReference>
<accession>A0A817VWF1</accession>
<keyword evidence="3 9" id="KW-0808">Transferase</keyword>
<evidence type="ECO:0000256" key="7">
    <source>
        <dbReference type="ARBA" id="ARBA00047597"/>
    </source>
</evidence>
<evidence type="ECO:0000313" key="10">
    <source>
        <dbReference type="EMBL" id="CAF3347584.1"/>
    </source>
</evidence>
<evidence type="ECO:0000313" key="11">
    <source>
        <dbReference type="Proteomes" id="UP000663872"/>
    </source>
</evidence>
<dbReference type="GO" id="GO:0016779">
    <property type="term" value="F:nucleotidyltransferase activity"/>
    <property type="evidence" value="ECO:0007669"/>
    <property type="project" value="UniProtKB-KW"/>
</dbReference>
<keyword evidence="2 9" id="KW-0328">Glycosyltransferase</keyword>
<dbReference type="AlphaFoldDB" id="A0A817VWF1"/>
<feature type="repeat" description="TPR" evidence="8">
    <location>
        <begin position="524"/>
        <end position="557"/>
    </location>
</feature>
<evidence type="ECO:0000256" key="2">
    <source>
        <dbReference type="ARBA" id="ARBA00022676"/>
    </source>
</evidence>
<keyword evidence="4" id="KW-0548">Nucleotidyltransferase</keyword>
<dbReference type="PROSITE" id="PS51996">
    <property type="entry name" value="TR_MART"/>
    <property type="match status" value="1"/>
</dbReference>
<gene>
    <name evidence="10" type="ORF">GRG538_LOCUS5213</name>
</gene>
<comment type="caution">
    <text evidence="10">The sequence shown here is derived from an EMBL/GenBank/DDBJ whole genome shotgun (WGS) entry which is preliminary data.</text>
</comment>
<dbReference type="PROSITE" id="PS50005">
    <property type="entry name" value="TPR"/>
    <property type="match status" value="3"/>
</dbReference>
<reference evidence="10" key="1">
    <citation type="submission" date="2021-02" db="EMBL/GenBank/DDBJ databases">
        <authorList>
            <person name="Nowell W R."/>
        </authorList>
    </citation>
    <scope>NUCLEOTIDE SEQUENCE</scope>
</reference>
<dbReference type="Pfam" id="PF13424">
    <property type="entry name" value="TPR_12"/>
    <property type="match status" value="2"/>
</dbReference>
<dbReference type="Gene3D" id="3.90.176.10">
    <property type="entry name" value="Toxin ADP-ribosyltransferase, Chain A, domain 1"/>
    <property type="match status" value="1"/>
</dbReference>
<evidence type="ECO:0000256" key="8">
    <source>
        <dbReference type="PROSITE-ProRule" id="PRU00339"/>
    </source>
</evidence>
<dbReference type="InterPro" id="IPR019734">
    <property type="entry name" value="TPR_rpt"/>
</dbReference>
<dbReference type="EMBL" id="CAJNYT010000410">
    <property type="protein sequence ID" value="CAF3347584.1"/>
    <property type="molecule type" value="Genomic_DNA"/>
</dbReference>
<comment type="catalytic activity">
    <reaction evidence="7 9">
        <text>L-arginyl-[protein] + NAD(+) = N(omega)-(ADP-D-ribosyl)-L-arginyl-[protein] + nicotinamide + H(+)</text>
        <dbReference type="Rhea" id="RHEA:19149"/>
        <dbReference type="Rhea" id="RHEA-COMP:10532"/>
        <dbReference type="Rhea" id="RHEA-COMP:15087"/>
        <dbReference type="ChEBI" id="CHEBI:15378"/>
        <dbReference type="ChEBI" id="CHEBI:17154"/>
        <dbReference type="ChEBI" id="CHEBI:29965"/>
        <dbReference type="ChEBI" id="CHEBI:57540"/>
        <dbReference type="ChEBI" id="CHEBI:142554"/>
        <dbReference type="EC" id="2.4.2.31"/>
    </reaction>
</comment>
<dbReference type="Pfam" id="PF01129">
    <property type="entry name" value="ART"/>
    <property type="match status" value="1"/>
</dbReference>
<feature type="repeat" description="TPR" evidence="8">
    <location>
        <begin position="482"/>
        <end position="515"/>
    </location>
</feature>
<evidence type="ECO:0000256" key="4">
    <source>
        <dbReference type="ARBA" id="ARBA00022695"/>
    </source>
</evidence>
<evidence type="ECO:0000256" key="1">
    <source>
        <dbReference type="ARBA" id="ARBA00009558"/>
    </source>
</evidence>
<dbReference type="GO" id="GO:0106274">
    <property type="term" value="F:NAD+-protein-arginine ADP-ribosyltransferase activity"/>
    <property type="evidence" value="ECO:0007669"/>
    <property type="project" value="UniProtKB-EC"/>
</dbReference>
<evidence type="ECO:0000256" key="3">
    <source>
        <dbReference type="ARBA" id="ARBA00022679"/>
    </source>
</evidence>
<organism evidence="10 11">
    <name type="scientific">Rotaria socialis</name>
    <dbReference type="NCBI Taxonomy" id="392032"/>
    <lineage>
        <taxon>Eukaryota</taxon>
        <taxon>Metazoa</taxon>
        <taxon>Spiralia</taxon>
        <taxon>Gnathifera</taxon>
        <taxon>Rotifera</taxon>
        <taxon>Eurotatoria</taxon>
        <taxon>Bdelloidea</taxon>
        <taxon>Philodinida</taxon>
        <taxon>Philodinidae</taxon>
        <taxon>Rotaria</taxon>
    </lineage>
</organism>
<dbReference type="PANTHER" id="PTHR45641:SF1">
    <property type="entry name" value="AAA+ ATPASE DOMAIN-CONTAINING PROTEIN"/>
    <property type="match status" value="1"/>
</dbReference>
<comment type="similarity">
    <text evidence="1 9">Belongs to the Arg-specific ADP-ribosyltransferase family.</text>
</comment>
<protein>
    <recommendedName>
        <fullName evidence="9">NAD(P)(+)--arginine ADP-ribosyltransferase</fullName>
        <ecNumber evidence="9">2.4.2.31</ecNumber>
    </recommendedName>
    <alternativeName>
        <fullName evidence="9">Mono(ADP-ribosyl)transferase</fullName>
    </alternativeName>
</protein>
<keyword evidence="6 8" id="KW-0802">TPR repeat</keyword>
<sequence>MAMLQANIQKHTDEKHFSFLWLSASIELSQEHIEAEQQLQHIGKCFITFSDQTKCEKYIKSRRKKHKLILIVSGNLGQEIVPLIHALEQVISIYIFCANKELHEEWAKNFSKVKGVFIQLEDLITAIQLNAEERVHRFNEPLSMCVNEPISTRSNSDSTTGIEGDFLFLQLILSVLLKTYQSVAAIEEVVVFCKKTWNGEKKMLQLLKPYKKSYSSDKALWWYTRQSCLYPLLNRALRMQDIDGIFAFRFFIRDIYNQLCYHRCATAVRVYRGQQISEVELKVFEKCVGQLVSFKPFYSTSRNREVAEKFAHSGGGNGTSLCSVLFEIEADPRRTTTKPFADISVFSDFKDEAEVLFMCGSIFRILNVSRGQNGLHIVRLQLCSDDDHELKKLFEYMNKQNVSWDGILAFGNLLLQMGKLADAEKYYRIGLTQLGFNHINIVYYYHGLGIVHKEKGDYAASFECLQKSLDLYKNMENHSSVAIVYNNIATLHFNKSDYKQALDSYNMALEIYRTQNNVDHQDIAMCYNNVGAVYYEQKKYLEALEYYQKALTILEKILPVDHPQLGGYYNNIGDVHLNLGHDVYAFEYYRLALSIKEKTLPAKHPSTATTHQSIGLAHEYSGDLKQALKHFEIAAAIYSDCLPEKHVNVVEIKKHILRVTTAIGEKKSP</sequence>